<keyword evidence="2" id="KW-1185">Reference proteome</keyword>
<comment type="caution">
    <text evidence="1">The sequence shown here is derived from an EMBL/GenBank/DDBJ whole genome shotgun (WGS) entry which is preliminary data.</text>
</comment>
<sequence>MSGILCSFAYWSGNCNYTMTRGVRMLQRKIACSRRSSCLSQRSLGTSERLFFSTPAFPEVLFQQAAQ</sequence>
<name>A0A016S4L1_9BILA</name>
<gene>
    <name evidence="1" type="primary">Acey_s0303.g1892</name>
    <name evidence="1" type="ORF">Y032_0303g1892</name>
</gene>
<reference evidence="2" key="1">
    <citation type="journal article" date="2015" name="Nat. Genet.">
        <title>The genome and transcriptome of the zoonotic hookworm Ancylostoma ceylanicum identify infection-specific gene families.</title>
        <authorList>
            <person name="Schwarz E.M."/>
            <person name="Hu Y."/>
            <person name="Antoshechkin I."/>
            <person name="Miller M.M."/>
            <person name="Sternberg P.W."/>
            <person name="Aroian R.V."/>
        </authorList>
    </citation>
    <scope>NUCLEOTIDE SEQUENCE</scope>
    <source>
        <strain evidence="2">HY135</strain>
    </source>
</reference>
<proteinExistence type="predicted"/>
<accession>A0A016S4L1</accession>
<evidence type="ECO:0000313" key="1">
    <source>
        <dbReference type="EMBL" id="EYB85174.1"/>
    </source>
</evidence>
<dbReference type="Proteomes" id="UP000024635">
    <property type="component" value="Unassembled WGS sequence"/>
</dbReference>
<protein>
    <submittedName>
        <fullName evidence="1">Uncharacterized protein</fullName>
    </submittedName>
</protein>
<dbReference type="AlphaFoldDB" id="A0A016S4L1"/>
<dbReference type="EMBL" id="JARK01001639">
    <property type="protein sequence ID" value="EYB85174.1"/>
    <property type="molecule type" value="Genomic_DNA"/>
</dbReference>
<evidence type="ECO:0000313" key="2">
    <source>
        <dbReference type="Proteomes" id="UP000024635"/>
    </source>
</evidence>
<organism evidence="1 2">
    <name type="scientific">Ancylostoma ceylanicum</name>
    <dbReference type="NCBI Taxonomy" id="53326"/>
    <lineage>
        <taxon>Eukaryota</taxon>
        <taxon>Metazoa</taxon>
        <taxon>Ecdysozoa</taxon>
        <taxon>Nematoda</taxon>
        <taxon>Chromadorea</taxon>
        <taxon>Rhabditida</taxon>
        <taxon>Rhabditina</taxon>
        <taxon>Rhabditomorpha</taxon>
        <taxon>Strongyloidea</taxon>
        <taxon>Ancylostomatidae</taxon>
        <taxon>Ancylostomatinae</taxon>
        <taxon>Ancylostoma</taxon>
    </lineage>
</organism>